<evidence type="ECO:0000313" key="4">
    <source>
        <dbReference type="Proteomes" id="UP000234474"/>
    </source>
</evidence>
<dbReference type="PANTHER" id="PTHR47435:SF4">
    <property type="entry name" value="KELCH REPEAT PROTEIN (AFU_ORTHOLOGUE AFUA_5G12780)"/>
    <property type="match status" value="1"/>
</dbReference>
<dbReference type="RefSeq" id="XP_024684598.1">
    <property type="nucleotide sequence ID" value="XM_024827087.1"/>
</dbReference>
<reference evidence="4" key="1">
    <citation type="journal article" date="2018" name="Proc. Natl. Acad. Sci. U.S.A.">
        <title>Linking secondary metabolites to gene clusters through genome sequencing of six diverse Aspergillus species.</title>
        <authorList>
            <person name="Kaerboelling I."/>
            <person name="Vesth T.C."/>
            <person name="Frisvad J.C."/>
            <person name="Nybo J.L."/>
            <person name="Theobald S."/>
            <person name="Kuo A."/>
            <person name="Bowyer P."/>
            <person name="Matsuda Y."/>
            <person name="Mondo S."/>
            <person name="Lyhne E.K."/>
            <person name="Kogle M.E."/>
            <person name="Clum A."/>
            <person name="Lipzen A."/>
            <person name="Salamov A."/>
            <person name="Ngan C.Y."/>
            <person name="Daum C."/>
            <person name="Chiniquy J."/>
            <person name="Barry K."/>
            <person name="LaButti K."/>
            <person name="Haridas S."/>
            <person name="Simmons B.A."/>
            <person name="Magnuson J.K."/>
            <person name="Mortensen U.H."/>
            <person name="Larsen T.O."/>
            <person name="Grigoriev I.V."/>
            <person name="Baker S.E."/>
            <person name="Andersen M.R."/>
        </authorList>
    </citation>
    <scope>NUCLEOTIDE SEQUENCE [LARGE SCALE GENOMIC DNA]</scope>
    <source>
        <strain evidence="4">IBT 16806</strain>
    </source>
</reference>
<comment type="caution">
    <text evidence="3">The sequence shown here is derived from an EMBL/GenBank/DDBJ whole genome shotgun (WGS) entry which is preliminary data.</text>
</comment>
<dbReference type="SUPFAM" id="SSF117281">
    <property type="entry name" value="Kelch motif"/>
    <property type="match status" value="2"/>
</dbReference>
<protein>
    <submittedName>
        <fullName evidence="3">Galactose oxidase</fullName>
    </submittedName>
</protein>
<sequence length="318" mass="34576">MARAVWTKLLSDASIKRSSQALSIIANNAYIYGGELRPREPVDSAVHCVPIAGDGMSSDLISAIASTSDTPQPRVGAASTAIDGKVYVFSGQEEGAFWVFDPVGSAWSQVKPADSRLPYPVGRSYHTLTTDGKDTIFLHAGCPEKGRLRDLWAFNIFTPQPERGGTSIAYAEGKVFRMSGFDGQKEQGGALDVFDLENNEWSTITYPADGISGPSPRSVSCLLSLKISDKPCLVTMFGEHDPSNLGHQGAGKMLADVWLFDLKSQKWTEIQVDAENAPPARGWFDADVITNNLRPRIVVHGGLAESNERLGDIWRLDF</sequence>
<keyword evidence="2" id="KW-0408">Iron</keyword>
<dbReference type="VEuPathDB" id="FungiDB:P174DRAFT_440592"/>
<dbReference type="STRING" id="1392255.A0A2I1CEG5"/>
<dbReference type="Gene3D" id="2.120.10.80">
    <property type="entry name" value="Kelch-type beta propeller"/>
    <property type="match status" value="2"/>
</dbReference>
<dbReference type="Pfam" id="PF24681">
    <property type="entry name" value="Kelch_KLHDC2_KLHL20_DRC7"/>
    <property type="match status" value="1"/>
</dbReference>
<dbReference type="AlphaFoldDB" id="A0A2I1CEG5"/>
<evidence type="ECO:0000256" key="2">
    <source>
        <dbReference type="ARBA" id="ARBA00023004"/>
    </source>
</evidence>
<name>A0A2I1CEG5_ASPN1</name>
<dbReference type="InterPro" id="IPR015915">
    <property type="entry name" value="Kelch-typ_b-propeller"/>
</dbReference>
<dbReference type="EMBL" id="MSZS01000003">
    <property type="protein sequence ID" value="PKX96003.1"/>
    <property type="molecule type" value="Genomic_DNA"/>
</dbReference>
<evidence type="ECO:0000313" key="3">
    <source>
        <dbReference type="EMBL" id="PKX96003.1"/>
    </source>
</evidence>
<organism evidence="3 4">
    <name type="scientific">Aspergillus novofumigatus (strain IBT 16806)</name>
    <dbReference type="NCBI Taxonomy" id="1392255"/>
    <lineage>
        <taxon>Eukaryota</taxon>
        <taxon>Fungi</taxon>
        <taxon>Dikarya</taxon>
        <taxon>Ascomycota</taxon>
        <taxon>Pezizomycotina</taxon>
        <taxon>Eurotiomycetes</taxon>
        <taxon>Eurotiomycetidae</taxon>
        <taxon>Eurotiales</taxon>
        <taxon>Aspergillaceae</taxon>
        <taxon>Aspergillus</taxon>
        <taxon>Aspergillus subgen. Fumigati</taxon>
    </lineage>
</organism>
<keyword evidence="1" id="KW-0677">Repeat</keyword>
<dbReference type="GeneID" id="36534412"/>
<dbReference type="GO" id="GO:0019760">
    <property type="term" value="P:glucosinolate metabolic process"/>
    <property type="evidence" value="ECO:0007669"/>
    <property type="project" value="UniProtKB-ARBA"/>
</dbReference>
<dbReference type="PANTHER" id="PTHR47435">
    <property type="entry name" value="KELCH REPEAT PROTEIN (AFU_ORTHOLOGUE AFUA_5G12780)"/>
    <property type="match status" value="1"/>
</dbReference>
<evidence type="ECO:0000256" key="1">
    <source>
        <dbReference type="ARBA" id="ARBA00022737"/>
    </source>
</evidence>
<keyword evidence="4" id="KW-1185">Reference proteome</keyword>
<dbReference type="OrthoDB" id="10250130at2759"/>
<proteinExistence type="predicted"/>
<dbReference type="Proteomes" id="UP000234474">
    <property type="component" value="Unassembled WGS sequence"/>
</dbReference>
<dbReference type="OMA" id="PARGWFD"/>
<accession>A0A2I1CEG5</accession>
<gene>
    <name evidence="3" type="ORF">P174DRAFT_440592</name>
</gene>